<organism evidence="1 2">
    <name type="scientific">Paracoccus mutanolyticus</name>
    <dbReference type="NCBI Taxonomy" id="1499308"/>
    <lineage>
        <taxon>Bacteria</taxon>
        <taxon>Pseudomonadati</taxon>
        <taxon>Pseudomonadota</taxon>
        <taxon>Alphaproteobacteria</taxon>
        <taxon>Rhodobacterales</taxon>
        <taxon>Paracoccaceae</taxon>
        <taxon>Paracoccus</taxon>
    </lineage>
</organism>
<accession>A0ABM6WTF5</accession>
<keyword evidence="2" id="KW-1185">Reference proteome</keyword>
<gene>
    <name evidence="1" type="ORF">DPM13_15605</name>
</gene>
<dbReference type="EMBL" id="CP030239">
    <property type="protein sequence ID" value="AWX93925.1"/>
    <property type="molecule type" value="Genomic_DNA"/>
</dbReference>
<protein>
    <submittedName>
        <fullName evidence="1">Uncharacterized protein</fullName>
    </submittedName>
</protein>
<reference evidence="1 2" key="1">
    <citation type="submission" date="2018-06" db="EMBL/GenBank/DDBJ databases">
        <title>Complete genome sequence of Paracoccus mutanolyticus strain RSP-02 isolated from cellulosic waste.</title>
        <authorList>
            <person name="Amrutha R.N."/>
            <person name="Shrivastav A."/>
            <person name="Buddana S.K."/>
            <person name="Deshpande U."/>
            <person name="Prakasham R.S."/>
        </authorList>
    </citation>
    <scope>NUCLEOTIDE SEQUENCE [LARGE SCALE GENOMIC DNA]</scope>
    <source>
        <strain evidence="1 2">RSP-02</strain>
    </source>
</reference>
<proteinExistence type="predicted"/>
<name>A0ABM6WTF5_9RHOB</name>
<evidence type="ECO:0000313" key="1">
    <source>
        <dbReference type="EMBL" id="AWX93925.1"/>
    </source>
</evidence>
<evidence type="ECO:0000313" key="2">
    <source>
        <dbReference type="Proteomes" id="UP000249922"/>
    </source>
</evidence>
<sequence length="137" mass="14510">MFAATSSSSAKASRIAGVAGAAGGRFRLSSNGKQSCLGFGCFGCERRLGRQGMRILLWNRSSRAWSTSGMTHQIQGSGERFQGLKRDEGRSAVQQRTVGGIAHPGRQGSEKSGSLFYQDRVRTVSAAAITGVQNPAE</sequence>
<dbReference type="Proteomes" id="UP000249922">
    <property type="component" value="Chromosome"/>
</dbReference>